<sequence>FDLPASSQHRKRKHPRHVHQRAPRHPAGSCRRDDTVVVKKEHTLPARGQRPGGVCCRTKDRNSYSACCNEILLSFTALVRPDCKKEPSIINQ</sequence>
<feature type="non-terminal residue" evidence="2">
    <location>
        <position position="1"/>
    </location>
</feature>
<feature type="region of interest" description="Disordered" evidence="1">
    <location>
        <begin position="1"/>
        <end position="31"/>
    </location>
</feature>
<reference evidence="2 3" key="1">
    <citation type="submission" date="2014-04" db="EMBL/GenBank/DDBJ databases">
        <title>Genome evolution of avian class.</title>
        <authorList>
            <person name="Zhang G."/>
            <person name="Li C."/>
        </authorList>
    </citation>
    <scope>NUCLEOTIDE SEQUENCE [LARGE SCALE GENOMIC DNA]</scope>
    <source>
        <strain evidence="2">BGI_AS27</strain>
    </source>
</reference>
<accession>A0A087QHG7</accession>
<dbReference type="EMBL" id="KL225596">
    <property type="protein sequence ID" value="KFM00671.1"/>
    <property type="molecule type" value="Genomic_DNA"/>
</dbReference>
<dbReference type="Proteomes" id="UP000053286">
    <property type="component" value="Unassembled WGS sequence"/>
</dbReference>
<evidence type="ECO:0000256" key="1">
    <source>
        <dbReference type="SAM" id="MobiDB-lite"/>
    </source>
</evidence>
<organism evidence="2 3">
    <name type="scientific">Aptenodytes forsteri</name>
    <name type="common">Emperor penguin</name>
    <dbReference type="NCBI Taxonomy" id="9233"/>
    <lineage>
        <taxon>Eukaryota</taxon>
        <taxon>Metazoa</taxon>
        <taxon>Chordata</taxon>
        <taxon>Craniata</taxon>
        <taxon>Vertebrata</taxon>
        <taxon>Euteleostomi</taxon>
        <taxon>Archelosauria</taxon>
        <taxon>Archosauria</taxon>
        <taxon>Dinosauria</taxon>
        <taxon>Saurischia</taxon>
        <taxon>Theropoda</taxon>
        <taxon>Coelurosauria</taxon>
        <taxon>Aves</taxon>
        <taxon>Neognathae</taxon>
        <taxon>Neoaves</taxon>
        <taxon>Aequornithes</taxon>
        <taxon>Sphenisciformes</taxon>
        <taxon>Spheniscidae</taxon>
        <taxon>Aptenodytes</taxon>
    </lineage>
</organism>
<feature type="compositionally biased region" description="Basic residues" evidence="1">
    <location>
        <begin position="8"/>
        <end position="24"/>
    </location>
</feature>
<name>A0A087QHG7_APTFO</name>
<gene>
    <name evidence="2" type="ORF">AS27_04233</name>
</gene>
<keyword evidence="3" id="KW-1185">Reference proteome</keyword>
<dbReference type="AlphaFoldDB" id="A0A087QHG7"/>
<feature type="non-terminal residue" evidence="2">
    <location>
        <position position="92"/>
    </location>
</feature>
<evidence type="ECO:0000313" key="2">
    <source>
        <dbReference type="EMBL" id="KFM00671.1"/>
    </source>
</evidence>
<protein>
    <submittedName>
        <fullName evidence="2">Uncharacterized protein</fullName>
    </submittedName>
</protein>
<proteinExistence type="predicted"/>
<evidence type="ECO:0000313" key="3">
    <source>
        <dbReference type="Proteomes" id="UP000053286"/>
    </source>
</evidence>